<feature type="region of interest" description="Disordered" evidence="1">
    <location>
        <begin position="76"/>
        <end position="101"/>
    </location>
</feature>
<gene>
    <name evidence="2" type="ORF">E4U03_10925</name>
</gene>
<dbReference type="AlphaFoldDB" id="A0A4Y9F0Q5"/>
<evidence type="ECO:0000313" key="2">
    <source>
        <dbReference type="EMBL" id="TFU20633.1"/>
    </source>
</evidence>
<sequence>MITENSITELDRLTREYKKTLNALRRLQGKGQRIEAGELIALYATADHIGGMLHYHLRRLARATEATTRFTVQTTPHLQAHPRLRKYAPPTARIGTPRRGK</sequence>
<proteinExistence type="predicted"/>
<protein>
    <submittedName>
        <fullName evidence="2">Uncharacterized protein</fullName>
    </submittedName>
</protein>
<dbReference type="EMBL" id="SPQC01000051">
    <property type="protein sequence ID" value="TFU20633.1"/>
    <property type="molecule type" value="Genomic_DNA"/>
</dbReference>
<evidence type="ECO:0000256" key="1">
    <source>
        <dbReference type="SAM" id="MobiDB-lite"/>
    </source>
</evidence>
<dbReference type="RefSeq" id="WP_135013766.1">
    <property type="nucleotide sequence ID" value="NZ_JADGLK010000051.1"/>
</dbReference>
<organism evidence="2 3">
    <name type="scientific">Rothia nasimurium</name>
    <dbReference type="NCBI Taxonomy" id="85336"/>
    <lineage>
        <taxon>Bacteria</taxon>
        <taxon>Bacillati</taxon>
        <taxon>Actinomycetota</taxon>
        <taxon>Actinomycetes</taxon>
        <taxon>Micrococcales</taxon>
        <taxon>Micrococcaceae</taxon>
        <taxon>Rothia</taxon>
    </lineage>
</organism>
<reference evidence="2 3" key="1">
    <citation type="submission" date="2019-03" db="EMBL/GenBank/DDBJ databases">
        <title>Diversity of the mouse oral microbiome.</title>
        <authorList>
            <person name="Joseph S."/>
            <person name="Aduse-Opoku J."/>
            <person name="Curtis M."/>
            <person name="Wade W."/>
            <person name="Hashim A."/>
        </authorList>
    </citation>
    <scope>NUCLEOTIDE SEQUENCE [LARGE SCALE GENOMIC DNA]</scope>
    <source>
        <strain evidence="3">irhom_31</strain>
    </source>
</reference>
<comment type="caution">
    <text evidence="2">The sequence shown here is derived from an EMBL/GenBank/DDBJ whole genome shotgun (WGS) entry which is preliminary data.</text>
</comment>
<accession>A0A4Y9F0Q5</accession>
<name>A0A4Y9F0Q5_9MICC</name>
<evidence type="ECO:0000313" key="3">
    <source>
        <dbReference type="Proteomes" id="UP000297951"/>
    </source>
</evidence>
<dbReference type="Proteomes" id="UP000297951">
    <property type="component" value="Unassembled WGS sequence"/>
</dbReference>